<evidence type="ECO:0000256" key="4">
    <source>
        <dbReference type="ARBA" id="ARBA00022912"/>
    </source>
</evidence>
<evidence type="ECO:0000313" key="8">
    <source>
        <dbReference type="Proteomes" id="UP000472263"/>
    </source>
</evidence>
<dbReference type="SMART" id="SM00195">
    <property type="entry name" value="DSPc"/>
    <property type="match status" value="1"/>
</dbReference>
<evidence type="ECO:0000259" key="5">
    <source>
        <dbReference type="PROSITE" id="PS50054"/>
    </source>
</evidence>
<evidence type="ECO:0000256" key="1">
    <source>
        <dbReference type="ARBA" id="ARBA00008601"/>
    </source>
</evidence>
<dbReference type="InParanoid" id="A0A668AN82"/>
<evidence type="ECO:0000259" key="6">
    <source>
        <dbReference type="PROSITE" id="PS50056"/>
    </source>
</evidence>
<evidence type="ECO:0000256" key="3">
    <source>
        <dbReference type="ARBA" id="ARBA00022801"/>
    </source>
</evidence>
<dbReference type="GO" id="GO:0008330">
    <property type="term" value="F:protein tyrosine/threonine phosphatase activity"/>
    <property type="evidence" value="ECO:0007669"/>
    <property type="project" value="TreeGrafter"/>
</dbReference>
<sequence>QPRPHLHHRFQPPLQLWLLEASEMQRVPAVLRKKLVGGCLPCTPLSSSAPLRALQSCVTGCNPKASQTGSSTCSYCSSDPIVVTFNPRRGKPPGRGIGSAHPMGVFQSDDDDYSVRTIWPDELAKKMTHSKGQNSNHAGRRRLQQGKMAALDFLSSGSRSGHDEGQNSLKRLLNKAEDPGMGDATEQDEDAAYPRHSLPSAQSLHLVLNSLNREQDEENSRGKNFSHHTISLCLVLPVHLSLPLSSSLPASLSDESVMTPDAENAVISPILPFLFLGNERDAQDLDLLLRLNIGYVVNVTTHLPLYHLNSGLVRYKRLPATDNSKQNLRQYFEEVFEFIEEAHQSGQGVLVHCQAGVSRSATIVIAYLMKHTLMTMTDVYKYVRSRRPVVSPNLNFMGQLLEFERDLNSGVTPRILIPKLSGLETQV</sequence>
<dbReference type="FunFam" id="3.90.190.10:FF:000028">
    <property type="entry name" value="Dual specificity phosphatase 10"/>
    <property type="match status" value="1"/>
</dbReference>
<reference evidence="7" key="1">
    <citation type="submission" date="2019-06" db="EMBL/GenBank/DDBJ databases">
        <authorList>
            <consortium name="Wellcome Sanger Institute Data Sharing"/>
        </authorList>
    </citation>
    <scope>NUCLEOTIDE SEQUENCE [LARGE SCALE GENOMIC DNA]</scope>
</reference>
<dbReference type="PANTHER" id="PTHR10159">
    <property type="entry name" value="DUAL SPECIFICITY PROTEIN PHOSPHATASE"/>
    <property type="match status" value="1"/>
</dbReference>
<accession>A0A668AN82</accession>
<reference evidence="7" key="2">
    <citation type="submission" date="2025-08" db="UniProtKB">
        <authorList>
            <consortium name="Ensembl"/>
        </authorList>
    </citation>
    <scope>IDENTIFICATION</scope>
</reference>
<evidence type="ECO:0000313" key="7">
    <source>
        <dbReference type="Ensembl" id="ENSMMDP00005054917.1"/>
    </source>
</evidence>
<dbReference type="GO" id="GO:0043409">
    <property type="term" value="P:negative regulation of MAPK cascade"/>
    <property type="evidence" value="ECO:0007669"/>
    <property type="project" value="TreeGrafter"/>
</dbReference>
<name>A0A668AN82_9TELE</name>
<organism evidence="7 8">
    <name type="scientific">Myripristis murdjan</name>
    <name type="common">pinecone soldierfish</name>
    <dbReference type="NCBI Taxonomy" id="586833"/>
    <lineage>
        <taxon>Eukaryota</taxon>
        <taxon>Metazoa</taxon>
        <taxon>Chordata</taxon>
        <taxon>Craniata</taxon>
        <taxon>Vertebrata</taxon>
        <taxon>Euteleostomi</taxon>
        <taxon>Actinopterygii</taxon>
        <taxon>Neopterygii</taxon>
        <taxon>Teleostei</taxon>
        <taxon>Neoteleostei</taxon>
        <taxon>Acanthomorphata</taxon>
        <taxon>Holocentriformes</taxon>
        <taxon>Holocentridae</taxon>
        <taxon>Myripristis</taxon>
    </lineage>
</organism>
<dbReference type="PROSITE" id="PS50054">
    <property type="entry name" value="TYR_PHOSPHATASE_DUAL"/>
    <property type="match status" value="1"/>
</dbReference>
<dbReference type="GO" id="GO:0033550">
    <property type="term" value="F:MAP kinase tyrosine phosphatase activity"/>
    <property type="evidence" value="ECO:0007669"/>
    <property type="project" value="TreeGrafter"/>
</dbReference>
<dbReference type="PANTHER" id="PTHR10159:SF314">
    <property type="entry name" value="PROTEIN-TYROSINE-PHOSPHATASE"/>
    <property type="match status" value="1"/>
</dbReference>
<dbReference type="InterPro" id="IPR016130">
    <property type="entry name" value="Tyr_Pase_AS"/>
</dbReference>
<feature type="domain" description="Tyrosine specific protein phosphatases" evidence="6">
    <location>
        <begin position="329"/>
        <end position="388"/>
    </location>
</feature>
<dbReference type="AlphaFoldDB" id="A0A668AN82"/>
<dbReference type="GO" id="GO:0017017">
    <property type="term" value="F:MAP kinase tyrosine/serine/threonine phosphatase activity"/>
    <property type="evidence" value="ECO:0007669"/>
    <property type="project" value="TreeGrafter"/>
</dbReference>
<evidence type="ECO:0000256" key="2">
    <source>
        <dbReference type="ARBA" id="ARBA00013064"/>
    </source>
</evidence>
<feature type="domain" description="Tyrosine-protein phosphatase" evidence="5">
    <location>
        <begin position="266"/>
        <end position="409"/>
    </location>
</feature>
<proteinExistence type="inferred from homology"/>
<dbReference type="EC" id="3.1.3.48" evidence="2"/>
<dbReference type="SUPFAM" id="SSF52799">
    <property type="entry name" value="(Phosphotyrosine protein) phosphatases II"/>
    <property type="match status" value="1"/>
</dbReference>
<dbReference type="InterPro" id="IPR000387">
    <property type="entry name" value="Tyr_Pase_dom"/>
</dbReference>
<dbReference type="GeneTree" id="ENSGT00940000166053"/>
<dbReference type="PROSITE" id="PS00383">
    <property type="entry name" value="TYR_PHOSPHATASE_1"/>
    <property type="match status" value="1"/>
</dbReference>
<dbReference type="InterPro" id="IPR029021">
    <property type="entry name" value="Prot-tyrosine_phosphatase-like"/>
</dbReference>
<dbReference type="Gene3D" id="3.90.190.10">
    <property type="entry name" value="Protein tyrosine phosphatase superfamily"/>
    <property type="match status" value="1"/>
</dbReference>
<dbReference type="PROSITE" id="PS50056">
    <property type="entry name" value="TYR_PHOSPHATASE_2"/>
    <property type="match status" value="1"/>
</dbReference>
<dbReference type="Pfam" id="PF00782">
    <property type="entry name" value="DSPc"/>
    <property type="match status" value="1"/>
</dbReference>
<keyword evidence="4" id="KW-0904">Protein phosphatase</keyword>
<dbReference type="Proteomes" id="UP000472263">
    <property type="component" value="Chromosome 14"/>
</dbReference>
<dbReference type="InterPro" id="IPR020422">
    <property type="entry name" value="TYR_PHOSPHATASE_DUAL_dom"/>
</dbReference>
<keyword evidence="3" id="KW-0378">Hydrolase</keyword>
<dbReference type="GO" id="GO:0005829">
    <property type="term" value="C:cytosol"/>
    <property type="evidence" value="ECO:0007669"/>
    <property type="project" value="TreeGrafter"/>
</dbReference>
<dbReference type="InterPro" id="IPR000340">
    <property type="entry name" value="Dual-sp_phosphatase_cat-dom"/>
</dbReference>
<keyword evidence="8" id="KW-1185">Reference proteome</keyword>
<comment type="similarity">
    <text evidence="1">Belongs to the protein-tyrosine phosphatase family. Non-receptor class dual specificity subfamily.</text>
</comment>
<reference evidence="7" key="3">
    <citation type="submission" date="2025-09" db="UniProtKB">
        <authorList>
            <consortium name="Ensembl"/>
        </authorList>
    </citation>
    <scope>IDENTIFICATION</scope>
</reference>
<dbReference type="Ensembl" id="ENSMMDT00005055968.1">
    <property type="protein sequence ID" value="ENSMMDP00005054917.1"/>
    <property type="gene ID" value="ENSMMDG00005024615.1"/>
</dbReference>
<protein>
    <recommendedName>
        <fullName evidence="2">protein-tyrosine-phosphatase</fullName>
        <ecNumber evidence="2">3.1.3.48</ecNumber>
    </recommendedName>
</protein>